<dbReference type="Gene3D" id="3.90.550.10">
    <property type="entry name" value="Spore Coat Polysaccharide Biosynthesis Protein SpsA, Chain A"/>
    <property type="match status" value="1"/>
</dbReference>
<keyword evidence="1" id="KW-0808">Transferase</keyword>
<dbReference type="EMBL" id="LT719092">
    <property type="protein sequence ID" value="SJK84932.1"/>
    <property type="molecule type" value="Genomic_DNA"/>
</dbReference>
<evidence type="ECO:0000313" key="3">
    <source>
        <dbReference type="Proteomes" id="UP000187822"/>
    </source>
</evidence>
<dbReference type="RefSeq" id="WP_021789995.1">
    <property type="nucleotide sequence ID" value="NZ_LT671858.1"/>
</dbReference>
<protein>
    <submittedName>
        <fullName evidence="1">Glycosyltransferase</fullName>
    </submittedName>
</protein>
<evidence type="ECO:0000313" key="2">
    <source>
        <dbReference type="EMBL" id="SJK84932.1"/>
    </source>
</evidence>
<dbReference type="Proteomes" id="UP000195607">
    <property type="component" value="Chromosome I"/>
</dbReference>
<dbReference type="GO" id="GO:0016740">
    <property type="term" value="F:transferase activity"/>
    <property type="evidence" value="ECO:0007669"/>
    <property type="project" value="UniProtKB-KW"/>
</dbReference>
<name>A0A1N5UW60_9ARCH</name>
<gene>
    <name evidence="2" type="ORF">CPM_1121</name>
    <name evidence="1" type="ORF">CSP5_1117</name>
</gene>
<reference evidence="1 4" key="1">
    <citation type="submission" date="2016-04" db="EMBL/GenBank/DDBJ databases">
        <authorList>
            <person name="Evans L.H."/>
            <person name="Alamgir A."/>
            <person name="Owens N."/>
            <person name="Weber N.D."/>
            <person name="Virtaneva K."/>
            <person name="Barbian K."/>
            <person name="Babar A."/>
            <person name="Rosenke K."/>
        </authorList>
    </citation>
    <scope>NUCLEOTIDE SEQUENCE [LARGE SCALE GENOMIC DNA]</scope>
    <source>
        <strain evidence="1">S5</strain>
        <strain evidence="4">S5(T) (JCM 30642 \VKM B-2941)</strain>
    </source>
</reference>
<dbReference type="InterPro" id="IPR029044">
    <property type="entry name" value="Nucleotide-diphossugar_trans"/>
</dbReference>
<dbReference type="SUPFAM" id="SSF53448">
    <property type="entry name" value="Nucleotide-diphospho-sugar transferases"/>
    <property type="match status" value="1"/>
</dbReference>
<proteinExistence type="predicted"/>
<dbReference type="Proteomes" id="UP000187822">
    <property type="component" value="Chromosome I"/>
</dbReference>
<keyword evidence="3" id="KW-1185">Reference proteome</keyword>
<dbReference type="KEGG" id="cdiv:CPM_1121"/>
<sequence>MPESFTQQLKYYELKKSQKALVSLSFLCLFKGKETLLEDSLNSIVDIAEESGMDYEIIIVNTTLLPINSVSTEGIRVEKPLKIADYGYYKRGQAKNEAFKKSTGTHIVLFDPEKVYDIKFSDVLYNFVNQREKRMLYSEFIVIPREILTEVNGWNDLSVSEDLDLFARISQEYNILFYITNGQESIERFLTYKPTQIFASKEFQRMMKEKRSKVITDLFMGCNYGLRDALLLSHNENVKLKIRDYMSLYASYFLVKIRRYNRGKKSNFTTIMESMFESIILQEYEKVKIESYPLNISLGKTEIRYLMVKSDIFPKISKTLDKIIKREN</sequence>
<dbReference type="EMBL" id="LT671858">
    <property type="protein sequence ID" value="SIM64335.1"/>
    <property type="molecule type" value="Genomic_DNA"/>
</dbReference>
<reference evidence="3" key="3">
    <citation type="submission" date="2016-06" db="EMBL/GenBank/DDBJ databases">
        <authorList>
            <person name="Toshchakov V.S."/>
        </authorList>
    </citation>
    <scope>NUCLEOTIDE SEQUENCE [LARGE SCALE GENOMIC DNA]</scope>
    <source>
        <strain>PM4 (JCM 30641</strain>
        <strain evidence="3">\VKM B-2940)</strain>
    </source>
</reference>
<organism evidence="1 4">
    <name type="scientific">Cuniculiplasma divulgatum</name>
    <dbReference type="NCBI Taxonomy" id="1673428"/>
    <lineage>
        <taxon>Archaea</taxon>
        <taxon>Methanobacteriati</taxon>
        <taxon>Thermoplasmatota</taxon>
        <taxon>Thermoplasmata</taxon>
        <taxon>Thermoplasmatales</taxon>
        <taxon>Cuniculiplasmataceae</taxon>
        <taxon>Cuniculiplasma</taxon>
    </lineage>
</organism>
<dbReference type="OrthoDB" id="56476at2157"/>
<dbReference type="AlphaFoldDB" id="A0A1N5UW60"/>
<evidence type="ECO:0000313" key="4">
    <source>
        <dbReference type="Proteomes" id="UP000195607"/>
    </source>
</evidence>
<dbReference type="GeneID" id="41588376"/>
<dbReference type="CDD" id="cd00761">
    <property type="entry name" value="Glyco_tranf_GTA_type"/>
    <property type="match status" value="1"/>
</dbReference>
<accession>A0A1N5UW60</accession>
<dbReference type="STRING" id="1673428.CPM_1121"/>
<reference evidence="2" key="2">
    <citation type="submission" date="2016-06" db="EMBL/GenBank/DDBJ databases">
        <authorList>
            <person name="Olsen C.W."/>
            <person name="Carey S."/>
            <person name="Hinshaw L."/>
            <person name="Karasin A.I."/>
        </authorList>
    </citation>
    <scope>NUCLEOTIDE SEQUENCE [LARGE SCALE GENOMIC DNA]</scope>
    <source>
        <strain evidence="2">PM4</strain>
    </source>
</reference>
<evidence type="ECO:0000313" key="1">
    <source>
        <dbReference type="EMBL" id="SIM64335.1"/>
    </source>
</evidence>